<dbReference type="Gene3D" id="3.30.559.10">
    <property type="entry name" value="Chloramphenicol acetyltransferase-like domain"/>
    <property type="match status" value="1"/>
</dbReference>
<protein>
    <submittedName>
        <fullName evidence="2">Peptide synthetase</fullName>
    </submittedName>
</protein>
<gene>
    <name evidence="2" type="ORF">IAA21_12635</name>
</gene>
<proteinExistence type="predicted"/>
<feature type="domain" description="Condensation" evidence="1">
    <location>
        <begin position="9"/>
        <end position="463"/>
    </location>
</feature>
<dbReference type="Pfam" id="PF00668">
    <property type="entry name" value="Condensation"/>
    <property type="match status" value="1"/>
</dbReference>
<dbReference type="GO" id="GO:0043041">
    <property type="term" value="P:amino acid activation for nonribosomal peptide biosynthetic process"/>
    <property type="evidence" value="ECO:0007669"/>
    <property type="project" value="TreeGrafter"/>
</dbReference>
<dbReference type="AlphaFoldDB" id="A0A9D2DUI5"/>
<comment type="caution">
    <text evidence="2">The sequence shown here is derived from an EMBL/GenBank/DDBJ whole genome shotgun (WGS) entry which is preliminary data.</text>
</comment>
<dbReference type="GO" id="GO:0044550">
    <property type="term" value="P:secondary metabolite biosynthetic process"/>
    <property type="evidence" value="ECO:0007669"/>
    <property type="project" value="TreeGrafter"/>
</dbReference>
<dbReference type="PANTHER" id="PTHR45527:SF1">
    <property type="entry name" value="FATTY ACID SYNTHASE"/>
    <property type="match status" value="1"/>
</dbReference>
<evidence type="ECO:0000259" key="1">
    <source>
        <dbReference type="Pfam" id="PF00668"/>
    </source>
</evidence>
<name>A0A9D2DUI5_9FIRM</name>
<evidence type="ECO:0000313" key="3">
    <source>
        <dbReference type="Proteomes" id="UP000824041"/>
    </source>
</evidence>
<dbReference type="SUPFAM" id="SSF52777">
    <property type="entry name" value="CoA-dependent acyltransferases"/>
    <property type="match status" value="2"/>
</dbReference>
<sequence>MRKRKGYPVYPLTVAQKFHFFYLKYCPRKEVLNIGTSLTIGVELDWEVLKQSIYKAYERCDSMRLRFAQDKEGNWYQYVVDKEERDIEFVDFTGKTMEEAEKIMRGWTQVPFKREDSPMNRIVMIRTPDGFDGVYLLVDHTTMDAQSLICFMSDVIQIYCNAKYEGVPFPSDMASYIEQLQKDLAYEAGCKAKDRDTEFFHKLIEASEPIYNGIDGPRLLEEERKRSGNPNARAAINMSDSVDSELDIFHLEAEPTKRLMDFCEKYHVSLATLLLMGLRTYFQKMNGNDDVSINSAIARRATLKEKKSGGTRIHSFPFRTIISRDKTFLEGIYMVRDGQNELFRHANFDPVEYFAYRSRLYPNPMGQTYEPMALTYQPMTLKEKSRLDDLGDIKYKTKWYPNGATAQAMYLTVMHRPDDNGLDFNFEHQIKAVSREQLEYLYYYLCKIMFKGVENPDLTIDEIIKLV</sequence>
<dbReference type="Proteomes" id="UP000824041">
    <property type="component" value="Unassembled WGS sequence"/>
</dbReference>
<evidence type="ECO:0000313" key="2">
    <source>
        <dbReference type="EMBL" id="HIZ23616.1"/>
    </source>
</evidence>
<dbReference type="GO" id="GO:0005737">
    <property type="term" value="C:cytoplasm"/>
    <property type="evidence" value="ECO:0007669"/>
    <property type="project" value="TreeGrafter"/>
</dbReference>
<dbReference type="Gene3D" id="3.30.559.30">
    <property type="entry name" value="Nonribosomal peptide synthetase, condensation domain"/>
    <property type="match status" value="1"/>
</dbReference>
<dbReference type="GO" id="GO:0008610">
    <property type="term" value="P:lipid biosynthetic process"/>
    <property type="evidence" value="ECO:0007669"/>
    <property type="project" value="UniProtKB-ARBA"/>
</dbReference>
<dbReference type="InterPro" id="IPR023213">
    <property type="entry name" value="CAT-like_dom_sf"/>
</dbReference>
<dbReference type="GO" id="GO:0003824">
    <property type="term" value="F:catalytic activity"/>
    <property type="evidence" value="ECO:0007669"/>
    <property type="project" value="InterPro"/>
</dbReference>
<dbReference type="EMBL" id="DXBU01000168">
    <property type="protein sequence ID" value="HIZ23616.1"/>
    <property type="molecule type" value="Genomic_DNA"/>
</dbReference>
<accession>A0A9D2DUI5</accession>
<organism evidence="2 3">
    <name type="scientific">Candidatus Blautia faecigallinarum</name>
    <dbReference type="NCBI Taxonomy" id="2838488"/>
    <lineage>
        <taxon>Bacteria</taxon>
        <taxon>Bacillati</taxon>
        <taxon>Bacillota</taxon>
        <taxon>Clostridia</taxon>
        <taxon>Lachnospirales</taxon>
        <taxon>Lachnospiraceae</taxon>
        <taxon>Blautia</taxon>
    </lineage>
</organism>
<reference evidence="2" key="2">
    <citation type="submission" date="2021-04" db="EMBL/GenBank/DDBJ databases">
        <authorList>
            <person name="Gilroy R."/>
        </authorList>
    </citation>
    <scope>NUCLEOTIDE SEQUENCE</scope>
    <source>
        <strain evidence="2">14324</strain>
    </source>
</reference>
<dbReference type="GO" id="GO:0031177">
    <property type="term" value="F:phosphopantetheine binding"/>
    <property type="evidence" value="ECO:0007669"/>
    <property type="project" value="TreeGrafter"/>
</dbReference>
<dbReference type="InterPro" id="IPR001242">
    <property type="entry name" value="Condensation_dom"/>
</dbReference>
<reference evidence="2" key="1">
    <citation type="journal article" date="2021" name="PeerJ">
        <title>Extensive microbial diversity within the chicken gut microbiome revealed by metagenomics and culture.</title>
        <authorList>
            <person name="Gilroy R."/>
            <person name="Ravi A."/>
            <person name="Getino M."/>
            <person name="Pursley I."/>
            <person name="Horton D.L."/>
            <person name="Alikhan N.F."/>
            <person name="Baker D."/>
            <person name="Gharbi K."/>
            <person name="Hall N."/>
            <person name="Watson M."/>
            <person name="Adriaenssens E.M."/>
            <person name="Foster-Nyarko E."/>
            <person name="Jarju S."/>
            <person name="Secka A."/>
            <person name="Antonio M."/>
            <person name="Oren A."/>
            <person name="Chaudhuri R.R."/>
            <person name="La Ragione R."/>
            <person name="Hildebrand F."/>
            <person name="Pallen M.J."/>
        </authorList>
    </citation>
    <scope>NUCLEOTIDE SEQUENCE</scope>
    <source>
        <strain evidence="2">14324</strain>
    </source>
</reference>
<dbReference type="PANTHER" id="PTHR45527">
    <property type="entry name" value="NONRIBOSOMAL PEPTIDE SYNTHETASE"/>
    <property type="match status" value="1"/>
</dbReference>